<dbReference type="PRINTS" id="PR00038">
    <property type="entry name" value="HTHLUXR"/>
</dbReference>
<reference evidence="5 6" key="1">
    <citation type="submission" date="2020-07" db="EMBL/GenBank/DDBJ databases">
        <authorList>
            <person name="Sun Q."/>
        </authorList>
    </citation>
    <scope>NUCLEOTIDE SEQUENCE [LARGE SCALE GENOMIC DNA]</scope>
    <source>
        <strain evidence="5 6">MAH-1</strain>
    </source>
</reference>
<keyword evidence="3" id="KW-0804">Transcription</keyword>
<dbReference type="SUPFAM" id="SSF55785">
    <property type="entry name" value="PYP-like sensor domain (PAS domain)"/>
    <property type="match status" value="1"/>
</dbReference>
<dbReference type="SUPFAM" id="SSF46894">
    <property type="entry name" value="C-terminal effector domain of the bipartite response regulators"/>
    <property type="match status" value="1"/>
</dbReference>
<evidence type="ECO:0000313" key="5">
    <source>
        <dbReference type="EMBL" id="NYA69476.1"/>
    </source>
</evidence>
<dbReference type="PANTHER" id="PTHR44688:SF16">
    <property type="entry name" value="DNA-BINDING TRANSCRIPTIONAL ACTIVATOR DEVR_DOSR"/>
    <property type="match status" value="1"/>
</dbReference>
<keyword evidence="2" id="KW-0238">DNA-binding</keyword>
<dbReference type="InterPro" id="IPR000792">
    <property type="entry name" value="Tscrpt_reg_LuxR_C"/>
</dbReference>
<dbReference type="Gene3D" id="1.10.10.10">
    <property type="entry name" value="Winged helix-like DNA-binding domain superfamily/Winged helix DNA-binding domain"/>
    <property type="match status" value="1"/>
</dbReference>
<dbReference type="PROSITE" id="PS50043">
    <property type="entry name" value="HTH_LUXR_2"/>
    <property type="match status" value="1"/>
</dbReference>
<evidence type="ECO:0000256" key="2">
    <source>
        <dbReference type="ARBA" id="ARBA00023125"/>
    </source>
</evidence>
<dbReference type="SMART" id="SM00421">
    <property type="entry name" value="HTH_LUXR"/>
    <property type="match status" value="1"/>
</dbReference>
<dbReference type="Proteomes" id="UP000535020">
    <property type="component" value="Unassembled WGS sequence"/>
</dbReference>
<evidence type="ECO:0000256" key="3">
    <source>
        <dbReference type="ARBA" id="ARBA00023163"/>
    </source>
</evidence>
<dbReference type="AlphaFoldDB" id="A0A7Y8XYV1"/>
<gene>
    <name evidence="5" type="ORF">HZF10_00975</name>
</gene>
<accession>A0A7Y8XYV1</accession>
<proteinExistence type="predicted"/>
<dbReference type="GO" id="GO:0003677">
    <property type="term" value="F:DNA binding"/>
    <property type="evidence" value="ECO:0007669"/>
    <property type="project" value="UniProtKB-KW"/>
</dbReference>
<dbReference type="GO" id="GO:0006355">
    <property type="term" value="P:regulation of DNA-templated transcription"/>
    <property type="evidence" value="ECO:0007669"/>
    <property type="project" value="InterPro"/>
</dbReference>
<dbReference type="InterPro" id="IPR036388">
    <property type="entry name" value="WH-like_DNA-bd_sf"/>
</dbReference>
<evidence type="ECO:0000313" key="6">
    <source>
        <dbReference type="Proteomes" id="UP000535020"/>
    </source>
</evidence>
<dbReference type="CDD" id="cd06170">
    <property type="entry name" value="LuxR_C_like"/>
    <property type="match status" value="1"/>
</dbReference>
<keyword evidence="6" id="KW-1185">Reference proteome</keyword>
<protein>
    <submittedName>
        <fullName evidence="5">Helix-turn-helix transcriptional regulator</fullName>
    </submittedName>
</protein>
<comment type="caution">
    <text evidence="5">The sequence shown here is derived from an EMBL/GenBank/DDBJ whole genome shotgun (WGS) entry which is preliminary data.</text>
</comment>
<name>A0A7Y8XYV1_9FLAO</name>
<keyword evidence="1" id="KW-0805">Transcription regulation</keyword>
<dbReference type="PANTHER" id="PTHR44688">
    <property type="entry name" value="DNA-BINDING TRANSCRIPTIONAL ACTIVATOR DEVR_DOSR"/>
    <property type="match status" value="1"/>
</dbReference>
<organism evidence="5 6">
    <name type="scientific">Flavobacterium agri</name>
    <dbReference type="NCBI Taxonomy" id="2743471"/>
    <lineage>
        <taxon>Bacteria</taxon>
        <taxon>Pseudomonadati</taxon>
        <taxon>Bacteroidota</taxon>
        <taxon>Flavobacteriia</taxon>
        <taxon>Flavobacteriales</taxon>
        <taxon>Flavobacteriaceae</taxon>
        <taxon>Flavobacterium</taxon>
    </lineage>
</organism>
<evidence type="ECO:0000259" key="4">
    <source>
        <dbReference type="PROSITE" id="PS50043"/>
    </source>
</evidence>
<dbReference type="InterPro" id="IPR035965">
    <property type="entry name" value="PAS-like_dom_sf"/>
</dbReference>
<evidence type="ECO:0000256" key="1">
    <source>
        <dbReference type="ARBA" id="ARBA00023015"/>
    </source>
</evidence>
<dbReference type="EMBL" id="JACBJI010000001">
    <property type="protein sequence ID" value="NYA69476.1"/>
    <property type="molecule type" value="Genomic_DNA"/>
</dbReference>
<dbReference type="Gene3D" id="3.30.450.20">
    <property type="entry name" value="PAS domain"/>
    <property type="match status" value="1"/>
</dbReference>
<sequence>MQADETRSNLERLRAVWYADSENGAATSDQEDKLRFLAESLTSLGPFYYYVLDFESRFLSHVHHEIENLLGISPDSVRFEDILDAIHPDDIDFVVKTEIFATEFFLRNISTEKLTSYKSSFNFRLRVADGTYALFNHQSTTLVVGPNGRIAKALNIHTRIDHLSPANTYKFSFIGLKGEPSYLNLTVDAELEKLQGYSSREIEIIRDLAEGLDTKSIASKRHISIHTVNSHRRNILHKSGLNNTAQLVRMSMLQGLI</sequence>
<dbReference type="RefSeq" id="WP_176004291.1">
    <property type="nucleotide sequence ID" value="NZ_JABWMI010000001.1"/>
</dbReference>
<dbReference type="InterPro" id="IPR016032">
    <property type="entry name" value="Sig_transdc_resp-reg_C-effctor"/>
</dbReference>
<feature type="domain" description="HTH luxR-type" evidence="4">
    <location>
        <begin position="190"/>
        <end position="255"/>
    </location>
</feature>
<dbReference type="Pfam" id="PF00196">
    <property type="entry name" value="GerE"/>
    <property type="match status" value="1"/>
</dbReference>